<name>A0A084EQE0_SPHYA</name>
<dbReference type="PATRIC" id="fig|13690.10.peg.1432"/>
<dbReference type="Proteomes" id="UP000028534">
    <property type="component" value="Unassembled WGS sequence"/>
</dbReference>
<sequence length="78" mass="8536">MFTIVAATIFSAAFLLAVGTIVWMFALYHQKMAAALLFEPIPQNPPVYHIRITRNRVRQPGRTTTLSAPVLPGSVLAA</sequence>
<dbReference type="RefSeq" id="WP_037518178.1">
    <property type="nucleotide sequence ID" value="NZ_JGVR01000005.1"/>
</dbReference>
<evidence type="ECO:0000256" key="1">
    <source>
        <dbReference type="SAM" id="Phobius"/>
    </source>
</evidence>
<evidence type="ECO:0000313" key="2">
    <source>
        <dbReference type="EMBL" id="KEZ20182.1"/>
    </source>
</evidence>
<keyword evidence="1" id="KW-0812">Transmembrane</keyword>
<comment type="caution">
    <text evidence="2">The sequence shown here is derived from an EMBL/GenBank/DDBJ whole genome shotgun (WGS) entry which is preliminary data.</text>
</comment>
<keyword evidence="1" id="KW-0472">Membrane</keyword>
<proteinExistence type="predicted"/>
<dbReference type="AlphaFoldDB" id="A0A084EQE0"/>
<feature type="transmembrane region" description="Helical" evidence="1">
    <location>
        <begin position="6"/>
        <end position="28"/>
    </location>
</feature>
<keyword evidence="1" id="KW-1133">Transmembrane helix</keyword>
<accession>A0A084EQE0</accession>
<evidence type="ECO:0000313" key="3">
    <source>
        <dbReference type="Proteomes" id="UP000028534"/>
    </source>
</evidence>
<protein>
    <submittedName>
        <fullName evidence="2">Uncharacterized protein</fullName>
    </submittedName>
</protein>
<reference evidence="2 3" key="1">
    <citation type="submission" date="2014-03" db="EMBL/GenBank/DDBJ databases">
        <title>Genome sequence of Sphingobium yanoikuyae B1.</title>
        <authorList>
            <person name="Gan H.M."/>
            <person name="Gan H.Y."/>
            <person name="Savka M.A."/>
        </authorList>
    </citation>
    <scope>NUCLEOTIDE SEQUENCE [LARGE SCALE GENOMIC DNA]</scope>
    <source>
        <strain evidence="2 3">B1</strain>
    </source>
</reference>
<dbReference type="EMBL" id="JGVR01000005">
    <property type="protein sequence ID" value="KEZ20182.1"/>
    <property type="molecule type" value="Genomic_DNA"/>
</dbReference>
<organism evidence="2 3">
    <name type="scientific">Sphingobium yanoikuyae</name>
    <name type="common">Sphingomonas yanoikuyae</name>
    <dbReference type="NCBI Taxonomy" id="13690"/>
    <lineage>
        <taxon>Bacteria</taxon>
        <taxon>Pseudomonadati</taxon>
        <taxon>Pseudomonadota</taxon>
        <taxon>Alphaproteobacteria</taxon>
        <taxon>Sphingomonadales</taxon>
        <taxon>Sphingomonadaceae</taxon>
        <taxon>Sphingobium</taxon>
    </lineage>
</organism>
<gene>
    <name evidence="2" type="ORF">CP98_01387</name>
</gene>